<dbReference type="InterPro" id="IPR004159">
    <property type="entry name" value="Put_SAM_MeTrfase"/>
</dbReference>
<reference evidence="12 13" key="1">
    <citation type="submission" date="2024-01" db="EMBL/GenBank/DDBJ databases">
        <title>Genome assemblies of Stephania.</title>
        <authorList>
            <person name="Yang L."/>
        </authorList>
    </citation>
    <scope>NUCLEOTIDE SEQUENCE [LARGE SCALE GENOMIC DNA]</scope>
    <source>
        <strain evidence="12">YNDBR</strain>
        <tissue evidence="12">Leaf</tissue>
    </source>
</reference>
<sequence length="702" mass="79370">MQVERIARQAGRRPIPQGKINALIAFIGIAGVIGLAAIYSNLNDPNIIDFSLSKSSKEKPVIIGSDYLWVNGNTSEAAPRQAESVERPNVGKEINETQAISNDQRKGNKGKEEVSNDVISNVALTGILNETNAQNIAWPTQIIESRNEKEVQAAQHSSWEENISIPAYGWKVCNVTAGPDYIPCLDNVNAIRKLRSTKHYEHRERHCPEEAPTCLVSLPTGYKRPIEWPISRDKVWYDNVPHNTLAVLKRSQNWVKVSGEYLTFPGGGTQFKHGALHYIEFLQESVPSLAWGKRSRVILDVGCGVASFGGYLFETDVLTMSIAPKDEHEAQVQFALERGIPAVSAVMGTKRLPFPSMVFDVVHCARCRVPWHIEGGKLLLELNRLLRPGGYFVWSATPIYNKKSHEDVEIWNAMATVTKNMCWELMVIKSDKVNRVSAAIYRKPSSNECYKNRRKDEPPLCQESDDPNAAWDVLLQECMHKVPTDASKRGSRWPEPWPVRLEKPPYWLTNTQLGAYGKSTPDDFEADYIHWKHVVQNSYLKGIGVNWPSVRNVMDMKSVYGGFAAALMDMKLWVMNVVPIDSPDTLSIIYERGLFGIYHDWCESFSTYPRSYDLLHADHLFSKLKKRCNLVPVIAEVDRILRPEGHLILRDTSDAIHVIENMVKSLHWDVQLVYFEGKEGLFCAQKSMWRPKEVETIASATG</sequence>
<accession>A0AAP0L237</accession>
<evidence type="ECO:0000256" key="7">
    <source>
        <dbReference type="ARBA" id="ARBA00022989"/>
    </source>
</evidence>
<dbReference type="InterPro" id="IPR029063">
    <property type="entry name" value="SAM-dependent_MTases_sf"/>
</dbReference>
<dbReference type="PANTHER" id="PTHR10108:SF1130">
    <property type="entry name" value="METHYLTRANSFERASE PMT26-RELATED"/>
    <property type="match status" value="1"/>
</dbReference>
<comment type="similarity">
    <text evidence="2 11">Belongs to the methyltransferase superfamily.</text>
</comment>
<keyword evidence="9 11" id="KW-0325">Glycoprotein</keyword>
<dbReference type="GO" id="GO:0032259">
    <property type="term" value="P:methylation"/>
    <property type="evidence" value="ECO:0007669"/>
    <property type="project" value="UniProtKB-KW"/>
</dbReference>
<keyword evidence="7 11" id="KW-1133">Transmembrane helix</keyword>
<evidence type="ECO:0000256" key="6">
    <source>
        <dbReference type="ARBA" id="ARBA00022968"/>
    </source>
</evidence>
<keyword evidence="5 11" id="KW-0812">Transmembrane</keyword>
<evidence type="ECO:0000256" key="8">
    <source>
        <dbReference type="ARBA" id="ARBA00023136"/>
    </source>
</evidence>
<dbReference type="EMBL" id="JBBNAF010000002">
    <property type="protein sequence ID" value="KAK9162485.1"/>
    <property type="molecule type" value="Genomic_DNA"/>
</dbReference>
<evidence type="ECO:0000256" key="1">
    <source>
        <dbReference type="ARBA" id="ARBA00004606"/>
    </source>
</evidence>
<dbReference type="Gene3D" id="3.40.50.150">
    <property type="entry name" value="Vaccinia Virus protein VP39"/>
    <property type="match status" value="1"/>
</dbReference>
<keyword evidence="8 11" id="KW-0472">Membrane</keyword>
<evidence type="ECO:0000256" key="4">
    <source>
        <dbReference type="ARBA" id="ARBA00022679"/>
    </source>
</evidence>
<evidence type="ECO:0000256" key="9">
    <source>
        <dbReference type="ARBA" id="ARBA00023180"/>
    </source>
</evidence>
<comment type="caution">
    <text evidence="12">The sequence shown here is derived from an EMBL/GenBank/DDBJ whole genome shotgun (WGS) entry which is preliminary data.</text>
</comment>
<dbReference type="FunFam" id="3.40.50.150:FF:000084">
    <property type="entry name" value="probable methyltransferase PMT23"/>
    <property type="match status" value="1"/>
</dbReference>
<keyword evidence="6 11" id="KW-0735">Signal-anchor</keyword>
<evidence type="ECO:0000256" key="5">
    <source>
        <dbReference type="ARBA" id="ARBA00022692"/>
    </source>
</evidence>
<keyword evidence="13" id="KW-1185">Reference proteome</keyword>
<dbReference type="SUPFAM" id="SSF53335">
    <property type="entry name" value="S-adenosyl-L-methionine-dependent methyltransferases"/>
    <property type="match status" value="2"/>
</dbReference>
<evidence type="ECO:0000256" key="2">
    <source>
        <dbReference type="ARBA" id="ARBA00008361"/>
    </source>
</evidence>
<dbReference type="GO" id="GO:0016020">
    <property type="term" value="C:membrane"/>
    <property type="evidence" value="ECO:0007669"/>
    <property type="project" value="UniProtKB-SubCell"/>
</dbReference>
<dbReference type="Proteomes" id="UP001420932">
    <property type="component" value="Unassembled WGS sequence"/>
</dbReference>
<evidence type="ECO:0000313" key="12">
    <source>
        <dbReference type="EMBL" id="KAK9162485.1"/>
    </source>
</evidence>
<evidence type="ECO:0000313" key="13">
    <source>
        <dbReference type="Proteomes" id="UP001420932"/>
    </source>
</evidence>
<dbReference type="EC" id="2.1.1.-" evidence="11"/>
<organism evidence="12 13">
    <name type="scientific">Stephania yunnanensis</name>
    <dbReference type="NCBI Taxonomy" id="152371"/>
    <lineage>
        <taxon>Eukaryota</taxon>
        <taxon>Viridiplantae</taxon>
        <taxon>Streptophyta</taxon>
        <taxon>Embryophyta</taxon>
        <taxon>Tracheophyta</taxon>
        <taxon>Spermatophyta</taxon>
        <taxon>Magnoliopsida</taxon>
        <taxon>Ranunculales</taxon>
        <taxon>Menispermaceae</taxon>
        <taxon>Menispermoideae</taxon>
        <taxon>Cissampelideae</taxon>
        <taxon>Stephania</taxon>
    </lineage>
</organism>
<gene>
    <name evidence="12" type="ORF">Syun_003387</name>
</gene>
<keyword evidence="4 11" id="KW-0808">Transferase</keyword>
<dbReference type="AlphaFoldDB" id="A0AAP0L237"/>
<comment type="subcellular location">
    <subcellularLocation>
        <location evidence="10">Endomembrane system</location>
        <topology evidence="10">Single-pass membrane protein</topology>
    </subcellularLocation>
    <subcellularLocation>
        <location evidence="1 11">Membrane</location>
        <topology evidence="1 11">Single-pass type II membrane protein</topology>
    </subcellularLocation>
</comment>
<evidence type="ECO:0000256" key="10">
    <source>
        <dbReference type="ARBA" id="ARBA00037847"/>
    </source>
</evidence>
<proteinExistence type="inferred from homology"/>
<protein>
    <recommendedName>
        <fullName evidence="11">Methyltransferase</fullName>
        <ecNumber evidence="11">2.1.1.-</ecNumber>
    </recommendedName>
</protein>
<dbReference type="GO" id="GO:0005802">
    <property type="term" value="C:trans-Golgi network"/>
    <property type="evidence" value="ECO:0007669"/>
    <property type="project" value="TreeGrafter"/>
</dbReference>
<evidence type="ECO:0000256" key="11">
    <source>
        <dbReference type="RuleBase" id="RU366043"/>
    </source>
</evidence>
<dbReference type="Pfam" id="PF03141">
    <property type="entry name" value="Methyltransf_29"/>
    <property type="match status" value="1"/>
</dbReference>
<dbReference type="GO" id="GO:0008168">
    <property type="term" value="F:methyltransferase activity"/>
    <property type="evidence" value="ECO:0007669"/>
    <property type="project" value="UniProtKB-UniRule"/>
</dbReference>
<dbReference type="GO" id="GO:0005768">
    <property type="term" value="C:endosome"/>
    <property type="evidence" value="ECO:0007669"/>
    <property type="project" value="TreeGrafter"/>
</dbReference>
<dbReference type="PANTHER" id="PTHR10108">
    <property type="entry name" value="SAM-DEPENDENT METHYLTRANSFERASE"/>
    <property type="match status" value="1"/>
</dbReference>
<evidence type="ECO:0000256" key="3">
    <source>
        <dbReference type="ARBA" id="ARBA00022603"/>
    </source>
</evidence>
<keyword evidence="3 11" id="KW-0489">Methyltransferase</keyword>
<feature type="transmembrane region" description="Helical" evidence="11">
    <location>
        <begin position="20"/>
        <end position="39"/>
    </location>
</feature>
<name>A0AAP0L237_9MAGN</name>